<dbReference type="GO" id="GO:0140359">
    <property type="term" value="F:ABC-type transporter activity"/>
    <property type="evidence" value="ECO:0007669"/>
    <property type="project" value="InterPro"/>
</dbReference>
<feature type="transmembrane region" description="Helical" evidence="9">
    <location>
        <begin position="504"/>
        <end position="526"/>
    </location>
</feature>
<sequence>MTILAHISSISVPLTAVVNSLTAAAVFFSIIDAPKFSSSGISGDAVSLEADIIMENINFAYPTRHDVKILNSLSMRIASGKKTAIVGPSGSGKSTLVALIERWYELDEADPVASYLRNGAVKIGSSELKDIDLFWWRAQIGIVQQDLFLFDDTVFNNIAFGLIGTAWESASAEVKEKLVVQACKEAYAHEFICLLPEGYRTPVGERGLRFSGGQRQRIAIARAIVRQPNILIFDEATSALDATSEKIVQAAFDRVAKDRTTIVIAHRLSTIFDADSIAVMNKGRIVQQERHAELMKTRHGAYYNLVLSQALATESTDLFNRRGVMIGNARTSKRQAAIIEKESYETLVESGTTAAESIPDTAPLTFHNNGKHRSLFLLISEQRQNWVGYIVMVVAAMCAAASNPLQAYLFGRLISSFAYRSEALRVSTSFLCIVLLVVAVGVGVSYFTLGWVSNEVTVYTVTSYCKEYFTNMINKQLSYFDHSNNSVGLLSGRLATDTAQLQQLLGMNMAMVFISIFGLIGCIIIAEVFHWKFALMVIGPSLPIILAGGWYRVRHELKFESRNNIVFAESAKFATEAISAIRTVASLTLERSVCEKYETLLEDHITESWKEARISCLVFAASDSLVLLCMSFALWYGGTLMSKAELQPYPFLVVYLAIIQGSLTAGQWISFGPNFAQVSAAANRIQSMREDDSQKAAKSWTHLKGFSRWRLPSQLLWRGADIRLENVWFTYPTRDVPVLRGLNIHVRHGQYAAIVGASGSGKTTVISLLERFYEPDRGLIMYNGDPITSMPLKELRGHMSLVAQEPFLLHGTIRDNILLGIKANAIASSAVDQACRDAGLDDFISSLTDGYDTDIGTGGVLLSGGQKQRISIARALIRDPDVLLLDEATSSLDSETEKEIQKVLEQAGRGRTTIVVAHRLATIQKADVIFVMHQGRVVESGDHQSLTKRKKAYWQMCQAQIFNE</sequence>
<dbReference type="GO" id="GO:0016887">
    <property type="term" value="F:ATP hydrolysis activity"/>
    <property type="evidence" value="ECO:0007669"/>
    <property type="project" value="InterPro"/>
</dbReference>
<dbReference type="SMART" id="SM00382">
    <property type="entry name" value="AAA"/>
    <property type="match status" value="2"/>
</dbReference>
<dbReference type="InterPro" id="IPR003593">
    <property type="entry name" value="AAA+_ATPase"/>
</dbReference>
<dbReference type="CDD" id="cd18578">
    <property type="entry name" value="ABC_6TM_Pgp_ABCB1_D2_like"/>
    <property type="match status" value="1"/>
</dbReference>
<comment type="similarity">
    <text evidence="3">Belongs to the ABC transporter superfamily. ABCB family. Multidrug resistance exporter (TC 3.A.1.201) subfamily.</text>
</comment>
<feature type="transmembrane region" description="Helical" evidence="9">
    <location>
        <begin position="430"/>
        <end position="449"/>
    </location>
</feature>
<dbReference type="PROSITE" id="PS50893">
    <property type="entry name" value="ABC_TRANSPORTER_2"/>
    <property type="match status" value="2"/>
</dbReference>
<name>A0A1Y2M940_EPING</name>
<dbReference type="Proteomes" id="UP000193240">
    <property type="component" value="Unassembled WGS sequence"/>
</dbReference>
<comment type="subcellular location">
    <subcellularLocation>
        <location evidence="1">Membrane</location>
        <topology evidence="1">Multi-pass membrane protein</topology>
    </subcellularLocation>
</comment>
<dbReference type="Pfam" id="PF00005">
    <property type="entry name" value="ABC_tran"/>
    <property type="match status" value="2"/>
</dbReference>
<feature type="transmembrane region" description="Helical" evidence="9">
    <location>
        <begin position="533"/>
        <end position="553"/>
    </location>
</feature>
<keyword evidence="8 9" id="KW-0472">Membrane</keyword>
<dbReference type="InterPro" id="IPR036640">
    <property type="entry name" value="ABC1_TM_sf"/>
</dbReference>
<comment type="similarity">
    <text evidence="2">Belongs to the ABC transporter superfamily. ABCB family. Mitochondrial peptide exporter (TC 3.A.1.212) subfamily.</text>
</comment>
<keyword evidence="6" id="KW-0067">ATP-binding</keyword>
<organism evidence="12 13">
    <name type="scientific">Epicoccum nigrum</name>
    <name type="common">Soil fungus</name>
    <name type="synonym">Epicoccum purpurascens</name>
    <dbReference type="NCBI Taxonomy" id="105696"/>
    <lineage>
        <taxon>Eukaryota</taxon>
        <taxon>Fungi</taxon>
        <taxon>Dikarya</taxon>
        <taxon>Ascomycota</taxon>
        <taxon>Pezizomycotina</taxon>
        <taxon>Dothideomycetes</taxon>
        <taxon>Pleosporomycetidae</taxon>
        <taxon>Pleosporales</taxon>
        <taxon>Pleosporineae</taxon>
        <taxon>Didymellaceae</taxon>
        <taxon>Epicoccum</taxon>
    </lineage>
</organism>
<evidence type="ECO:0000256" key="5">
    <source>
        <dbReference type="ARBA" id="ARBA00022741"/>
    </source>
</evidence>
<dbReference type="Gene3D" id="1.20.1560.10">
    <property type="entry name" value="ABC transporter type 1, transmembrane domain"/>
    <property type="match status" value="1"/>
</dbReference>
<feature type="transmembrane region" description="Helical" evidence="9">
    <location>
        <begin position="386"/>
        <end position="409"/>
    </location>
</feature>
<keyword evidence="4 9" id="KW-0812">Transmembrane</keyword>
<protein>
    <recommendedName>
        <fullName evidence="14">ABC transporter domain-containing protein</fullName>
    </recommendedName>
</protein>
<dbReference type="InterPro" id="IPR011527">
    <property type="entry name" value="ABC1_TM_dom"/>
</dbReference>
<evidence type="ECO:0000256" key="2">
    <source>
        <dbReference type="ARBA" id="ARBA00005580"/>
    </source>
</evidence>
<dbReference type="EMBL" id="KZ107839">
    <property type="protein sequence ID" value="OSS52634.1"/>
    <property type="molecule type" value="Genomic_DNA"/>
</dbReference>
<dbReference type="GO" id="GO:0005524">
    <property type="term" value="F:ATP binding"/>
    <property type="evidence" value="ECO:0007669"/>
    <property type="project" value="UniProtKB-KW"/>
</dbReference>
<feature type="transmembrane region" description="Helical" evidence="9">
    <location>
        <begin position="649"/>
        <end position="669"/>
    </location>
</feature>
<evidence type="ECO:0000259" key="11">
    <source>
        <dbReference type="PROSITE" id="PS50929"/>
    </source>
</evidence>
<evidence type="ECO:0000256" key="7">
    <source>
        <dbReference type="ARBA" id="ARBA00022989"/>
    </source>
</evidence>
<dbReference type="InterPro" id="IPR017871">
    <property type="entry name" value="ABC_transporter-like_CS"/>
</dbReference>
<evidence type="ECO:0000313" key="12">
    <source>
        <dbReference type="EMBL" id="OSS52634.1"/>
    </source>
</evidence>
<evidence type="ECO:0000256" key="9">
    <source>
        <dbReference type="SAM" id="Phobius"/>
    </source>
</evidence>
<dbReference type="PROSITE" id="PS50929">
    <property type="entry name" value="ABC_TM1F"/>
    <property type="match status" value="1"/>
</dbReference>
<dbReference type="PROSITE" id="PS00211">
    <property type="entry name" value="ABC_TRANSPORTER_1"/>
    <property type="match status" value="2"/>
</dbReference>
<feature type="domain" description="ABC transporter" evidence="10">
    <location>
        <begin position="52"/>
        <end position="307"/>
    </location>
</feature>
<dbReference type="Pfam" id="PF00664">
    <property type="entry name" value="ABC_membrane"/>
    <property type="match status" value="1"/>
</dbReference>
<evidence type="ECO:0000259" key="10">
    <source>
        <dbReference type="PROSITE" id="PS50893"/>
    </source>
</evidence>
<accession>A0A1Y2M940</accession>
<dbReference type="InParanoid" id="A0A1Y2M940"/>
<dbReference type="Gene3D" id="3.40.50.300">
    <property type="entry name" value="P-loop containing nucleotide triphosphate hydrolases"/>
    <property type="match status" value="2"/>
</dbReference>
<dbReference type="SUPFAM" id="SSF90123">
    <property type="entry name" value="ABC transporter transmembrane region"/>
    <property type="match status" value="1"/>
</dbReference>
<evidence type="ECO:0000256" key="8">
    <source>
        <dbReference type="ARBA" id="ARBA00023136"/>
    </source>
</evidence>
<feature type="transmembrane region" description="Helical" evidence="9">
    <location>
        <begin position="617"/>
        <end position="637"/>
    </location>
</feature>
<feature type="domain" description="ABC transmembrane type-1" evidence="11">
    <location>
        <begin position="390"/>
        <end position="677"/>
    </location>
</feature>
<feature type="domain" description="ABC transporter" evidence="10">
    <location>
        <begin position="722"/>
        <end position="959"/>
    </location>
</feature>
<keyword evidence="5" id="KW-0547">Nucleotide-binding</keyword>
<dbReference type="InterPro" id="IPR027417">
    <property type="entry name" value="P-loop_NTPase"/>
</dbReference>
<dbReference type="STRING" id="105696.A0A1Y2M940"/>
<reference evidence="12 13" key="1">
    <citation type="journal article" date="2017" name="Genome Announc.">
        <title>Genome sequence of the saprophytic ascomycete Epicoccum nigrum ICMP 19927 strain isolated from New Zealand.</title>
        <authorList>
            <person name="Fokin M."/>
            <person name="Fleetwood D."/>
            <person name="Weir B.S."/>
            <person name="Villas-Boas S.G."/>
        </authorList>
    </citation>
    <scope>NUCLEOTIDE SEQUENCE [LARGE SCALE GENOMIC DNA]</scope>
    <source>
        <strain evidence="12 13">ICMP 19927</strain>
    </source>
</reference>
<dbReference type="FunFam" id="3.40.50.300:FF:000913">
    <property type="entry name" value="ABC multidrug transporter SitT"/>
    <property type="match status" value="1"/>
</dbReference>
<dbReference type="GO" id="GO:0016020">
    <property type="term" value="C:membrane"/>
    <property type="evidence" value="ECO:0007669"/>
    <property type="project" value="UniProtKB-SubCell"/>
</dbReference>
<dbReference type="SUPFAM" id="SSF52540">
    <property type="entry name" value="P-loop containing nucleoside triphosphate hydrolases"/>
    <property type="match status" value="2"/>
</dbReference>
<evidence type="ECO:0008006" key="14">
    <source>
        <dbReference type="Google" id="ProtNLM"/>
    </source>
</evidence>
<dbReference type="PANTHER" id="PTHR24221">
    <property type="entry name" value="ATP-BINDING CASSETTE SUB-FAMILY B"/>
    <property type="match status" value="1"/>
</dbReference>
<keyword evidence="13" id="KW-1185">Reference proteome</keyword>
<dbReference type="AlphaFoldDB" id="A0A1Y2M940"/>
<evidence type="ECO:0000313" key="13">
    <source>
        <dbReference type="Proteomes" id="UP000193240"/>
    </source>
</evidence>
<evidence type="ECO:0000256" key="3">
    <source>
        <dbReference type="ARBA" id="ARBA00007577"/>
    </source>
</evidence>
<dbReference type="InterPro" id="IPR003439">
    <property type="entry name" value="ABC_transporter-like_ATP-bd"/>
</dbReference>
<evidence type="ECO:0000256" key="1">
    <source>
        <dbReference type="ARBA" id="ARBA00004141"/>
    </source>
</evidence>
<dbReference type="OMA" id="QLLRWKI"/>
<dbReference type="InterPro" id="IPR039421">
    <property type="entry name" value="Type_1_exporter"/>
</dbReference>
<keyword evidence="7 9" id="KW-1133">Transmembrane helix</keyword>
<gene>
    <name evidence="12" type="ORF">B5807_02569</name>
</gene>
<evidence type="ECO:0000256" key="4">
    <source>
        <dbReference type="ARBA" id="ARBA00022692"/>
    </source>
</evidence>
<dbReference type="FunFam" id="3.40.50.300:FF:000218">
    <property type="entry name" value="Multidrug ABC transporter ATP-binding protein"/>
    <property type="match status" value="1"/>
</dbReference>
<proteinExistence type="inferred from homology"/>
<evidence type="ECO:0000256" key="6">
    <source>
        <dbReference type="ARBA" id="ARBA00022840"/>
    </source>
</evidence>
<feature type="transmembrane region" description="Helical" evidence="9">
    <location>
        <begin position="12"/>
        <end position="31"/>
    </location>
</feature>
<dbReference type="PANTHER" id="PTHR24221:SF213">
    <property type="entry name" value="ABC MULTIDRUG TRANSPORTER (EUROFUNG)"/>
    <property type="match status" value="1"/>
</dbReference>